<dbReference type="PANTHER" id="PTHR28348:SF1">
    <property type="entry name" value="UPF0193 PROTEIN EVG1"/>
    <property type="match status" value="1"/>
</dbReference>
<organism evidence="2 3">
    <name type="scientific">Cyclotella atomus</name>
    <dbReference type="NCBI Taxonomy" id="382360"/>
    <lineage>
        <taxon>Eukaryota</taxon>
        <taxon>Sar</taxon>
        <taxon>Stramenopiles</taxon>
        <taxon>Ochrophyta</taxon>
        <taxon>Bacillariophyta</taxon>
        <taxon>Coscinodiscophyceae</taxon>
        <taxon>Thalassiosirophycidae</taxon>
        <taxon>Stephanodiscales</taxon>
        <taxon>Stephanodiscaceae</taxon>
        <taxon>Cyclotella</taxon>
    </lineage>
</organism>
<evidence type="ECO:0000256" key="1">
    <source>
        <dbReference type="SAM" id="MobiDB-lite"/>
    </source>
</evidence>
<sequence length="259" mass="29478">MDDEGKGKHQTSSTLISGHSIVHRMDPSESWKVFQRDSEAGRLLSRLYGLPPSQSKITYPKLRRATSSDSPCDSASRKWKTTYTIHTLSKSEEKEKENERKNNISRALSIKVPKVGRQSSINESSSLKIDLVPRRKTETGCRSSIEQVKFQNKKYRPPAAHAFSSDAEKQRLNDLFSEGKGKCLPEEGHTTASNCALPESLFDQIYQEIKERREYQLEMERLSAGEATRQTIINEIQSRINQLKRIDSTKAAVVIKMMF</sequence>
<comment type="caution">
    <text evidence="2">The sequence shown here is derived from an EMBL/GenBank/DDBJ whole genome shotgun (WGS) entry which is preliminary data.</text>
</comment>
<protein>
    <submittedName>
        <fullName evidence="2">Uncharacterized protein</fullName>
    </submittedName>
</protein>
<evidence type="ECO:0000313" key="3">
    <source>
        <dbReference type="Proteomes" id="UP001530400"/>
    </source>
</evidence>
<keyword evidence="3" id="KW-1185">Reference proteome</keyword>
<dbReference type="PANTHER" id="PTHR28348">
    <property type="entry name" value="UPF0193 PROTEIN EVG1"/>
    <property type="match status" value="1"/>
</dbReference>
<name>A0ABD3PKY6_9STRA</name>
<proteinExistence type="predicted"/>
<dbReference type="AlphaFoldDB" id="A0ABD3PKY6"/>
<feature type="region of interest" description="Disordered" evidence="1">
    <location>
        <begin position="1"/>
        <end position="22"/>
    </location>
</feature>
<dbReference type="Proteomes" id="UP001530400">
    <property type="component" value="Unassembled WGS sequence"/>
</dbReference>
<reference evidence="2 3" key="1">
    <citation type="submission" date="2024-10" db="EMBL/GenBank/DDBJ databases">
        <title>Updated reference genomes for cyclostephanoid diatoms.</title>
        <authorList>
            <person name="Roberts W.R."/>
            <person name="Alverson A.J."/>
        </authorList>
    </citation>
    <scope>NUCLEOTIDE SEQUENCE [LARGE SCALE GENOMIC DNA]</scope>
    <source>
        <strain evidence="2 3">AJA010-31</strain>
    </source>
</reference>
<dbReference type="EMBL" id="JALLPJ020000587">
    <property type="protein sequence ID" value="KAL3788011.1"/>
    <property type="molecule type" value="Genomic_DNA"/>
</dbReference>
<dbReference type="Pfam" id="PF05250">
    <property type="entry name" value="UPF0193"/>
    <property type="match status" value="1"/>
</dbReference>
<evidence type="ECO:0000313" key="2">
    <source>
        <dbReference type="EMBL" id="KAL3788011.1"/>
    </source>
</evidence>
<accession>A0ABD3PKY6</accession>
<gene>
    <name evidence="2" type="ORF">ACHAWO_000737</name>
</gene>
<dbReference type="InterPro" id="IPR007914">
    <property type="entry name" value="UPF0193"/>
</dbReference>